<evidence type="ECO:0000259" key="2">
    <source>
        <dbReference type="PROSITE" id="PS51352"/>
    </source>
</evidence>
<keyword evidence="1" id="KW-0472">Membrane</keyword>
<name>A0A8J3RFM2_9ACTN</name>
<feature type="domain" description="Thioredoxin" evidence="2">
    <location>
        <begin position="48"/>
        <end position="177"/>
    </location>
</feature>
<proteinExistence type="predicted"/>
<reference evidence="3 4" key="1">
    <citation type="submission" date="2021-01" db="EMBL/GenBank/DDBJ databases">
        <title>Whole genome shotgun sequence of Planobispora longispora NBRC 13918.</title>
        <authorList>
            <person name="Komaki H."/>
            <person name="Tamura T."/>
        </authorList>
    </citation>
    <scope>NUCLEOTIDE SEQUENCE [LARGE SCALE GENOMIC DNA]</scope>
    <source>
        <strain evidence="3 4">NBRC 13918</strain>
    </source>
</reference>
<dbReference type="Gene3D" id="3.40.30.10">
    <property type="entry name" value="Glutaredoxin"/>
    <property type="match status" value="1"/>
</dbReference>
<dbReference type="RefSeq" id="WP_203888710.1">
    <property type="nucleotide sequence ID" value="NZ_BOOH01000003.1"/>
</dbReference>
<sequence length="177" mass="17688">MTYLTAAVVFVGLLCLLNLVLLLGVVKRLRQHSDLLAAGGRPGPGPSLEPGGTIGDFRAPTADGATLAAEQLAGGTIVGFLSPGCGPCERILPEFARFAAADTRPVLAVVVAAAPEEAGPAAELLSPAATVVVEGIDGPVARAFGVDAFPTFCLVGEDGTVAAVGLDHRDLPAAVPA</sequence>
<dbReference type="PROSITE" id="PS51352">
    <property type="entry name" value="THIOREDOXIN_2"/>
    <property type="match status" value="1"/>
</dbReference>
<dbReference type="GO" id="GO:0016491">
    <property type="term" value="F:oxidoreductase activity"/>
    <property type="evidence" value="ECO:0007669"/>
    <property type="project" value="InterPro"/>
</dbReference>
<dbReference type="EMBL" id="BOOH01000003">
    <property type="protein sequence ID" value="GIH73964.1"/>
    <property type="molecule type" value="Genomic_DNA"/>
</dbReference>
<dbReference type="InterPro" id="IPR036249">
    <property type="entry name" value="Thioredoxin-like_sf"/>
</dbReference>
<evidence type="ECO:0000313" key="4">
    <source>
        <dbReference type="Proteomes" id="UP000616724"/>
    </source>
</evidence>
<keyword evidence="1" id="KW-0812">Transmembrane</keyword>
<dbReference type="InterPro" id="IPR013740">
    <property type="entry name" value="Redoxin"/>
</dbReference>
<gene>
    <name evidence="3" type="ORF">Plo01_03930</name>
</gene>
<evidence type="ECO:0000313" key="3">
    <source>
        <dbReference type="EMBL" id="GIH73964.1"/>
    </source>
</evidence>
<dbReference type="InterPro" id="IPR013766">
    <property type="entry name" value="Thioredoxin_domain"/>
</dbReference>
<dbReference type="SUPFAM" id="SSF52833">
    <property type="entry name" value="Thioredoxin-like"/>
    <property type="match status" value="1"/>
</dbReference>
<keyword evidence="4" id="KW-1185">Reference proteome</keyword>
<accession>A0A8J3RFM2</accession>
<feature type="transmembrane region" description="Helical" evidence="1">
    <location>
        <begin position="6"/>
        <end position="26"/>
    </location>
</feature>
<comment type="caution">
    <text evidence="3">The sequence shown here is derived from an EMBL/GenBank/DDBJ whole genome shotgun (WGS) entry which is preliminary data.</text>
</comment>
<keyword evidence="1" id="KW-1133">Transmembrane helix</keyword>
<organism evidence="3 4">
    <name type="scientific">Planobispora longispora</name>
    <dbReference type="NCBI Taxonomy" id="28887"/>
    <lineage>
        <taxon>Bacteria</taxon>
        <taxon>Bacillati</taxon>
        <taxon>Actinomycetota</taxon>
        <taxon>Actinomycetes</taxon>
        <taxon>Streptosporangiales</taxon>
        <taxon>Streptosporangiaceae</taxon>
        <taxon>Planobispora</taxon>
    </lineage>
</organism>
<dbReference type="Proteomes" id="UP000616724">
    <property type="component" value="Unassembled WGS sequence"/>
</dbReference>
<dbReference type="AlphaFoldDB" id="A0A8J3RFM2"/>
<dbReference type="Pfam" id="PF08534">
    <property type="entry name" value="Redoxin"/>
    <property type="match status" value="1"/>
</dbReference>
<protein>
    <recommendedName>
        <fullName evidence="2">Thioredoxin domain-containing protein</fullName>
    </recommendedName>
</protein>
<evidence type="ECO:0000256" key="1">
    <source>
        <dbReference type="SAM" id="Phobius"/>
    </source>
</evidence>